<dbReference type="KEGG" id="tav:G4V39_03980"/>
<feature type="domain" description="YhdP central" evidence="1">
    <location>
        <begin position="4"/>
        <end position="283"/>
    </location>
</feature>
<gene>
    <name evidence="2" type="ORF">G4V39_03980</name>
</gene>
<dbReference type="RefSeq" id="WP_166031706.1">
    <property type="nucleotide sequence ID" value="NZ_CP048877.1"/>
</dbReference>
<accession>A0A6G7PVA0</accession>
<dbReference type="GO" id="GO:0005886">
    <property type="term" value="C:plasma membrane"/>
    <property type="evidence" value="ECO:0007669"/>
    <property type="project" value="TreeGrafter"/>
</dbReference>
<dbReference type="InterPro" id="IPR025263">
    <property type="entry name" value="YhdP_central"/>
</dbReference>
<dbReference type="EMBL" id="CP048877">
    <property type="protein sequence ID" value="QIJ71486.1"/>
    <property type="molecule type" value="Genomic_DNA"/>
</dbReference>
<protein>
    <submittedName>
        <fullName evidence="2">AsmA family protein</fullName>
    </submittedName>
</protein>
<dbReference type="InterPro" id="IPR052894">
    <property type="entry name" value="AsmA-related"/>
</dbReference>
<dbReference type="Pfam" id="PF13116">
    <property type="entry name" value="YhdP"/>
    <property type="match status" value="2"/>
</dbReference>
<feature type="domain" description="YhdP central" evidence="1">
    <location>
        <begin position="986"/>
        <end position="1144"/>
    </location>
</feature>
<evidence type="ECO:0000313" key="3">
    <source>
        <dbReference type="Proteomes" id="UP000502179"/>
    </source>
</evidence>
<evidence type="ECO:0000313" key="2">
    <source>
        <dbReference type="EMBL" id="QIJ71486.1"/>
    </source>
</evidence>
<organism evidence="2 3">
    <name type="scientific">Thermosulfuriphilus ammonigenes</name>
    <dbReference type="NCBI Taxonomy" id="1936021"/>
    <lineage>
        <taxon>Bacteria</taxon>
        <taxon>Pseudomonadati</taxon>
        <taxon>Thermodesulfobacteriota</taxon>
        <taxon>Thermodesulfobacteria</taxon>
        <taxon>Thermodesulfobacteriales</taxon>
        <taxon>Thermodesulfobacteriaceae</taxon>
        <taxon>Thermosulfuriphilus</taxon>
    </lineage>
</organism>
<evidence type="ECO:0000259" key="1">
    <source>
        <dbReference type="Pfam" id="PF13116"/>
    </source>
</evidence>
<dbReference type="PANTHER" id="PTHR30441:SF8">
    <property type="entry name" value="DUF748 DOMAIN-CONTAINING PROTEIN"/>
    <property type="match status" value="1"/>
</dbReference>
<dbReference type="PANTHER" id="PTHR30441">
    <property type="entry name" value="DUF748 DOMAIN-CONTAINING PROTEIN"/>
    <property type="match status" value="1"/>
</dbReference>
<dbReference type="Proteomes" id="UP000502179">
    <property type="component" value="Chromosome"/>
</dbReference>
<dbReference type="GO" id="GO:0090313">
    <property type="term" value="P:regulation of protein targeting to membrane"/>
    <property type="evidence" value="ECO:0007669"/>
    <property type="project" value="TreeGrafter"/>
</dbReference>
<sequence>MKRALAIILMVIVVLAAGLLALPHLLNLEPVKDKITRELSQSLKAQVKVTNLYLHFLPRPQVRLTGLEISSPSRFKATVKNMTVRPNLWALLQKKVIFEGITVDNPEVDVFLKASAKKKEPLWPKLAKALALSVYLEVENGQIRLWREEKKLLRIDLPSGALRVEQGQALLELEMTSSLFKQAQLSLLINQEGHLEARGTVAVFKLHQIPLDIPWLPIKPVKAEVNLQATLNLDSPHSWEVGFSGSVPCYRLPQADYDISCGHFEGWATRKGERYRIKLNTLKLDYPRIIGEGELWYQPKKIGYRFLGQEVDIVNTRRVALDLLGRYQSVRKLFAIVLEGQAKGLEVSGEAPTIAGLKDLRRLNLKTGFTTARVILPGSGLEIQQAQGELQIRQGILQARGLSAKIGLSQILEARVEIALKDPEGPLNLDLLGICRLEEVPDIIHRFIKKGALRHHIDLFYQATGSARVSLRLRGTRKKITPVLEVLNIKGTLHHRRIPYSIVIQSGAFGYQEGSLWWKNLNGFLGESQISGATGSLVLSSLWIKAQARGEKILLTQVDSWVQREPVFRPLSRIIRFLEGKASLEASLKGPLKRPRKLEFSLQGEISGGRLQTPYLPGELEIKRASFQLDNDHLRLNQAQGRFLESDLLLDVELIGLLKGIKGLRLKGEGTLNTPLVRWLWEKNSLPEDLFPRTPLKIKELSFSSDLKQRVDLSLLAQRGGGTLALAWHSDLEDLELKKLEGSLGQSNLRLSLHLKRDHPWIKFSFTGRLRGEFIETFLAGNRFLEGTLWGESSGLINLENPLESRIDGELHVERLRRILGLRIPLGINHLALEARGHEIEIKELDLTAGQSRLQVLGQVAIRQGEFWFDLEASSPRFDWPAIQKEFFKKKGARGYPLAGIIRFSTPVFIYQPGRVFESVVADLRLSLDKKILIDLKEARYCGIDLSGKIKIVPGQEAGLDINLSAQKGDLENLALCLFGERHLLQGSFDLEGKVKVYGRENPLLEESQGDFNFHSSGGRIYRLNLLSKIFTILNPLEIFQGGLPDLVKEGFAYEGIEARARLKDGLLKLDYLAIDGRPMKIFAEGTINLLSSQADLEVLVAPLKTIDSIISKIPLVGFILTGEKKVLISIPIKVKGPIRDPAVWPLPPSSIGSGILGVVKRALNVPALILKPLEGGAPKEPSSTPSSQAP</sequence>
<name>A0A6G7PVA0_9BACT</name>
<keyword evidence="3" id="KW-1185">Reference proteome</keyword>
<proteinExistence type="predicted"/>
<dbReference type="AlphaFoldDB" id="A0A6G7PVA0"/>
<reference evidence="2 3" key="1">
    <citation type="submission" date="2020-02" db="EMBL/GenBank/DDBJ databases">
        <title>Genome analysis of Thermosulfuriphilus ammonigenes ST65T, an anaerobic thermophilic chemolithoautotrophic bacterium isolated from a deep-sea hydrothermal vent.</title>
        <authorList>
            <person name="Slobodkina G."/>
            <person name="Allioux M."/>
            <person name="Merkel A."/>
            <person name="Alain K."/>
            <person name="Jebbar M."/>
            <person name="Slobodkin A."/>
        </authorList>
    </citation>
    <scope>NUCLEOTIDE SEQUENCE [LARGE SCALE GENOMIC DNA]</scope>
    <source>
        <strain evidence="2 3">ST65</strain>
    </source>
</reference>